<keyword evidence="2" id="KW-1277">Toxin-antitoxin system</keyword>
<comment type="similarity">
    <text evidence="1">Belongs to the ParD antitoxin family.</text>
</comment>
<reference evidence="4 5" key="1">
    <citation type="submission" date="2018-04" db="EMBL/GenBank/DDBJ databases">
        <title>Active sludge and wastewater microbial communities from Klosterneuburg, Austria.</title>
        <authorList>
            <person name="Wagner M."/>
        </authorList>
    </citation>
    <scope>NUCLEOTIDE SEQUENCE [LARGE SCALE GENOMIC DNA]</scope>
    <source>
        <strain evidence="4 5">Nl12</strain>
    </source>
</reference>
<dbReference type="SUPFAM" id="SSF47598">
    <property type="entry name" value="Ribbon-helix-helix"/>
    <property type="match status" value="1"/>
</dbReference>
<dbReference type="PANTHER" id="PTHR36582">
    <property type="entry name" value="ANTITOXIN PARD"/>
    <property type="match status" value="1"/>
</dbReference>
<dbReference type="RefSeq" id="WP_258192390.1">
    <property type="nucleotide sequence ID" value="NZ_QAOK01000025.1"/>
</dbReference>
<dbReference type="AlphaFoldDB" id="A0A2T5I709"/>
<protein>
    <submittedName>
        <fullName evidence="4">Antitoxin ParD1/3/4</fullName>
    </submittedName>
</protein>
<dbReference type="Proteomes" id="UP000244152">
    <property type="component" value="Unassembled WGS sequence"/>
</dbReference>
<accession>A0A2T5I709</accession>
<organism evidence="4 5">
    <name type="scientific">Nitrosospira multiformis</name>
    <dbReference type="NCBI Taxonomy" id="1231"/>
    <lineage>
        <taxon>Bacteria</taxon>
        <taxon>Pseudomonadati</taxon>
        <taxon>Pseudomonadota</taxon>
        <taxon>Betaproteobacteria</taxon>
        <taxon>Nitrosomonadales</taxon>
        <taxon>Nitrosomonadaceae</taxon>
        <taxon>Nitrosospira</taxon>
    </lineage>
</organism>
<gene>
    <name evidence="4" type="ORF">C8R21_12540</name>
</gene>
<dbReference type="Pfam" id="PF01402">
    <property type="entry name" value="RHH_1"/>
    <property type="match status" value="1"/>
</dbReference>
<dbReference type="PANTHER" id="PTHR36582:SF2">
    <property type="entry name" value="ANTITOXIN PARD"/>
    <property type="match status" value="1"/>
</dbReference>
<name>A0A2T5I709_9PROT</name>
<evidence type="ECO:0000256" key="2">
    <source>
        <dbReference type="ARBA" id="ARBA00022649"/>
    </source>
</evidence>
<dbReference type="InterPro" id="IPR022789">
    <property type="entry name" value="ParD"/>
</dbReference>
<evidence type="ECO:0000313" key="5">
    <source>
        <dbReference type="Proteomes" id="UP000244152"/>
    </source>
</evidence>
<sequence length="127" mass="14429">MITYFIMGKIPPQIQTESMIKYDHEKPLVDTRMSELERLTITLTPELSESIKAAVNEGDYASASEVIREALRDWKVRRELRQEELAALKADIDQALSEVAAGQLAEFNAKRIVERARKLLAARKRSG</sequence>
<dbReference type="CDD" id="cd22231">
    <property type="entry name" value="RHH_NikR_HicB-like"/>
    <property type="match status" value="1"/>
</dbReference>
<evidence type="ECO:0000259" key="3">
    <source>
        <dbReference type="Pfam" id="PF01402"/>
    </source>
</evidence>
<dbReference type="Gene3D" id="6.10.10.120">
    <property type="entry name" value="Antitoxin ParD1-like"/>
    <property type="match status" value="1"/>
</dbReference>
<dbReference type="GO" id="GO:0006355">
    <property type="term" value="P:regulation of DNA-templated transcription"/>
    <property type="evidence" value="ECO:0007669"/>
    <property type="project" value="InterPro"/>
</dbReference>
<evidence type="ECO:0000313" key="4">
    <source>
        <dbReference type="EMBL" id="PTQ79605.1"/>
    </source>
</evidence>
<dbReference type="InterPro" id="IPR002145">
    <property type="entry name" value="CopG"/>
</dbReference>
<proteinExistence type="inferred from homology"/>
<evidence type="ECO:0000256" key="1">
    <source>
        <dbReference type="ARBA" id="ARBA00008580"/>
    </source>
</evidence>
<feature type="domain" description="Ribbon-helix-helix protein CopG" evidence="3">
    <location>
        <begin position="37"/>
        <end position="77"/>
    </location>
</feature>
<comment type="caution">
    <text evidence="4">The sequence shown here is derived from an EMBL/GenBank/DDBJ whole genome shotgun (WGS) entry which is preliminary data.</text>
</comment>
<dbReference type="InterPro" id="IPR010985">
    <property type="entry name" value="Ribbon_hlx_hlx"/>
</dbReference>
<dbReference type="EMBL" id="QAOK01000025">
    <property type="protein sequence ID" value="PTQ79605.1"/>
    <property type="molecule type" value="Genomic_DNA"/>
</dbReference>
<dbReference type="InterPro" id="IPR038296">
    <property type="entry name" value="ParD_sf"/>
</dbReference>